<feature type="domain" description="Small ribosomal subunit protein mS23 conserved" evidence="7">
    <location>
        <begin position="2"/>
        <end position="126"/>
    </location>
</feature>
<evidence type="ECO:0000313" key="8">
    <source>
        <dbReference type="EMBL" id="KAJ3645390.1"/>
    </source>
</evidence>
<keyword evidence="6" id="KW-0509">mRNA transport</keyword>
<dbReference type="GO" id="GO:0005739">
    <property type="term" value="C:mitochondrion"/>
    <property type="evidence" value="ECO:0007669"/>
    <property type="project" value="InterPro"/>
</dbReference>
<gene>
    <name evidence="8" type="ORF">Zmor_023053</name>
</gene>
<reference evidence="8" key="1">
    <citation type="journal article" date="2023" name="G3 (Bethesda)">
        <title>Whole genome assemblies of Zophobas morio and Tenebrio molitor.</title>
        <authorList>
            <person name="Kaur S."/>
            <person name="Stinson S.A."/>
            <person name="diCenzo G.C."/>
        </authorList>
    </citation>
    <scope>NUCLEOTIDE SEQUENCE</scope>
    <source>
        <strain evidence="8">QUZm001</strain>
    </source>
</reference>
<dbReference type="InterPro" id="IPR059242">
    <property type="entry name" value="mS23_dom"/>
</dbReference>
<proteinExistence type="inferred from homology"/>
<keyword evidence="6" id="KW-0539">Nucleus</keyword>
<dbReference type="Pfam" id="PF07575">
    <property type="entry name" value="Nucleopor_Nup85"/>
    <property type="match status" value="1"/>
</dbReference>
<evidence type="ECO:0000256" key="4">
    <source>
        <dbReference type="ARBA" id="ARBA00023128"/>
    </source>
</evidence>
<keyword evidence="6" id="KW-0653">Protein transport</keyword>
<evidence type="ECO:0000259" key="7">
    <source>
        <dbReference type="Pfam" id="PF10484"/>
    </source>
</evidence>
<name>A0AA38HX87_9CUCU</name>
<dbReference type="Pfam" id="PF10484">
    <property type="entry name" value="MRP-S23"/>
    <property type="match status" value="1"/>
</dbReference>
<comment type="caution">
    <text evidence="8">The sequence shown here is derived from an EMBL/GenBank/DDBJ whole genome shotgun (WGS) entry which is preliminary data.</text>
</comment>
<organism evidence="8 9">
    <name type="scientific">Zophobas morio</name>
    <dbReference type="NCBI Taxonomy" id="2755281"/>
    <lineage>
        <taxon>Eukaryota</taxon>
        <taxon>Metazoa</taxon>
        <taxon>Ecdysozoa</taxon>
        <taxon>Arthropoda</taxon>
        <taxon>Hexapoda</taxon>
        <taxon>Insecta</taxon>
        <taxon>Pterygota</taxon>
        <taxon>Neoptera</taxon>
        <taxon>Endopterygota</taxon>
        <taxon>Coleoptera</taxon>
        <taxon>Polyphaga</taxon>
        <taxon>Cucujiformia</taxon>
        <taxon>Tenebrionidae</taxon>
        <taxon>Zophobas</taxon>
    </lineage>
</organism>
<keyword evidence="6" id="KW-0472">Membrane</keyword>
<dbReference type="GO" id="GO:0005643">
    <property type="term" value="C:nuclear pore"/>
    <property type="evidence" value="ECO:0007669"/>
    <property type="project" value="UniProtKB-SubCell"/>
</dbReference>
<keyword evidence="3" id="KW-0689">Ribosomal protein</keyword>
<sequence>MAQSRLEKIGTIYTRVTGLIKSGALKWEDRPLWYDIYEAFPPKEEPKFDRPAPNLPLKNIFYEEDKIRAVFHKNNKNVGTTNFLDSKHKTITQRFIQIYKTVEAQYDGTASDSQIYQEAIDLLKRDQESRKAEDEISLSSAFKEAQAQESRDKVKINVQRQRTTSKIFSAPKESKTSVSVTVPSVCTSPSFHLSLKKSASATSSEQFNWSHMQSVYIRQENLTVNDLTPMVLKMTMGVFEVLKRQMGQMIGDLDTGELNMPDEVAEKWGLIRPKSAKSVKSSQSRVEQVEHVLPTPSLRKMIVHFVKMLYLHDLILNSFGQGLINEALELVKQVAVSHALLGITCTEFRMMDWFITHYLIINKLTSDENINNFLTYLNMFSNYITLFYESQSVRHQMKNQLVRMGKKNDRYNKARENFRLMKKWKKLIECFKEQEHLADTLLAEQIQLRKKQEDIQSIDTIILKEQDCIMKHFVKKKTNELETSDIDLLDNLGSCILASDRLIFLGKYYEFHKLYQAKEYKEAANLLISLLESKIIPNFFWNILLTETIPLLECEDMVFSSTDTFIIMQCVEEKEHLKELKDKIALLRLAATRNLARALVHETQLK</sequence>
<dbReference type="InterPro" id="IPR023611">
    <property type="entry name" value="mS23_dom_met"/>
</dbReference>
<dbReference type="GO" id="GO:0005840">
    <property type="term" value="C:ribosome"/>
    <property type="evidence" value="ECO:0007669"/>
    <property type="project" value="InterPro"/>
</dbReference>
<comment type="function">
    <text evidence="6">Functions as a component of the nuclear pore complex (NPC).</text>
</comment>
<keyword evidence="9" id="KW-1185">Reference proteome</keyword>
<dbReference type="GO" id="GO:0006412">
    <property type="term" value="P:translation"/>
    <property type="evidence" value="ECO:0007669"/>
    <property type="project" value="InterPro"/>
</dbReference>
<dbReference type="CDD" id="cd23701">
    <property type="entry name" value="At1g26750"/>
    <property type="match status" value="1"/>
</dbReference>
<keyword evidence="5" id="KW-0687">Ribonucleoprotein</keyword>
<accession>A0AA38HX87</accession>
<protein>
    <recommendedName>
        <fullName evidence="6">Nuclear pore complex protein Nup85</fullName>
    </recommendedName>
</protein>
<dbReference type="GO" id="GO:0015031">
    <property type="term" value="P:protein transport"/>
    <property type="evidence" value="ECO:0007669"/>
    <property type="project" value="UniProtKB-KW"/>
</dbReference>
<evidence type="ECO:0000256" key="3">
    <source>
        <dbReference type="ARBA" id="ARBA00022980"/>
    </source>
</evidence>
<dbReference type="PANTHER" id="PTHR15925">
    <property type="entry name" value="MITOCHONDRIAL RIBOSOMAL PROTEIN S23"/>
    <property type="match status" value="1"/>
</dbReference>
<evidence type="ECO:0000313" key="9">
    <source>
        <dbReference type="Proteomes" id="UP001168821"/>
    </source>
</evidence>
<keyword evidence="4" id="KW-0496">Mitochondrion</keyword>
<dbReference type="AlphaFoldDB" id="A0AA38HX87"/>
<evidence type="ECO:0000256" key="6">
    <source>
        <dbReference type="RuleBase" id="RU365073"/>
    </source>
</evidence>
<comment type="similarity">
    <text evidence="6">Belongs to the nucleoporin Nup85 family.</text>
</comment>
<dbReference type="GO" id="GO:0031965">
    <property type="term" value="C:nuclear membrane"/>
    <property type="evidence" value="ECO:0007669"/>
    <property type="project" value="UniProtKB-UniRule"/>
</dbReference>
<comment type="subcellular location">
    <subcellularLocation>
        <location evidence="1">Mitochondrion</location>
    </subcellularLocation>
    <subcellularLocation>
        <location evidence="6">Nucleus</location>
        <location evidence="6">Nuclear pore complex</location>
    </subcellularLocation>
</comment>
<dbReference type="GO" id="GO:0003735">
    <property type="term" value="F:structural constituent of ribosome"/>
    <property type="evidence" value="ECO:0007669"/>
    <property type="project" value="InterPro"/>
</dbReference>
<dbReference type="PANTHER" id="PTHR15925:SF2">
    <property type="entry name" value="SMALL RIBOSOMAL SUBUNIT PROTEIN MS23"/>
    <property type="match status" value="1"/>
</dbReference>
<evidence type="ECO:0000256" key="2">
    <source>
        <dbReference type="ARBA" id="ARBA00009864"/>
    </source>
</evidence>
<dbReference type="InterPro" id="IPR011502">
    <property type="entry name" value="Nucleoporin_Nup85"/>
</dbReference>
<dbReference type="EMBL" id="JALNTZ010000007">
    <property type="protein sequence ID" value="KAJ3645390.1"/>
    <property type="molecule type" value="Genomic_DNA"/>
</dbReference>
<dbReference type="Proteomes" id="UP001168821">
    <property type="component" value="Unassembled WGS sequence"/>
</dbReference>
<comment type="similarity">
    <text evidence="2">Belongs to the mitochondrion-specific ribosomal protein mS23 family.</text>
</comment>
<dbReference type="InterPro" id="IPR019520">
    <property type="entry name" value="Ribosomal_mS23_met"/>
</dbReference>
<comment type="subunit">
    <text evidence="6">Component of the nuclear pore complex (NPC).</text>
</comment>
<dbReference type="GO" id="GO:0051028">
    <property type="term" value="P:mRNA transport"/>
    <property type="evidence" value="ECO:0007669"/>
    <property type="project" value="UniProtKB-KW"/>
</dbReference>
<keyword evidence="6" id="KW-0811">Translocation</keyword>
<evidence type="ECO:0000256" key="5">
    <source>
        <dbReference type="ARBA" id="ARBA00023274"/>
    </source>
</evidence>
<keyword evidence="6" id="KW-0813">Transport</keyword>
<evidence type="ECO:0000256" key="1">
    <source>
        <dbReference type="ARBA" id="ARBA00004173"/>
    </source>
</evidence>
<keyword evidence="6" id="KW-0906">Nuclear pore complex</keyword>